<proteinExistence type="predicted"/>
<name>A0A450ZW93_9GAMM</name>
<dbReference type="EMBL" id="CAADFX010000075">
    <property type="protein sequence ID" value="VFK58074.1"/>
    <property type="molecule type" value="Genomic_DNA"/>
</dbReference>
<dbReference type="InterPro" id="IPR035069">
    <property type="entry name" value="TTHA1013/TTHA0281-like"/>
</dbReference>
<organism evidence="1">
    <name type="scientific">Candidatus Kentrum sp. TUN</name>
    <dbReference type="NCBI Taxonomy" id="2126343"/>
    <lineage>
        <taxon>Bacteria</taxon>
        <taxon>Pseudomonadati</taxon>
        <taxon>Pseudomonadota</taxon>
        <taxon>Gammaproteobacteria</taxon>
        <taxon>Candidatus Kentrum</taxon>
    </lineage>
</organism>
<sequence>MEGSQRGILCLKLDPTYKISPSSERALGDGRDCDNRKMKRTFTLEYWRDDGCYVGKLREVSGVFSQGETLAELEENIEDAYRLMIGEASGIDHPVVPHTKEIALEVA</sequence>
<dbReference type="Gene3D" id="3.30.160.250">
    <property type="match status" value="1"/>
</dbReference>
<dbReference type="SUPFAM" id="SSF143100">
    <property type="entry name" value="TTHA1013/TTHA0281-like"/>
    <property type="match status" value="1"/>
</dbReference>
<reference evidence="1" key="1">
    <citation type="submission" date="2019-02" db="EMBL/GenBank/DDBJ databases">
        <authorList>
            <person name="Gruber-Vodicka R. H."/>
            <person name="Seah K. B. B."/>
        </authorList>
    </citation>
    <scope>NUCLEOTIDE SEQUENCE</scope>
    <source>
        <strain evidence="1">BECK_BY1</strain>
    </source>
</reference>
<dbReference type="AlphaFoldDB" id="A0A450ZW93"/>
<evidence type="ECO:0000313" key="1">
    <source>
        <dbReference type="EMBL" id="VFK58074.1"/>
    </source>
</evidence>
<protein>
    <submittedName>
        <fullName evidence="1">Uncharacterized protein</fullName>
    </submittedName>
</protein>
<gene>
    <name evidence="1" type="ORF">BECKTUN1418D_GA0071000_107510</name>
</gene>
<accession>A0A450ZW93</accession>